<evidence type="ECO:0000313" key="2">
    <source>
        <dbReference type="EMBL" id="SIT40477.1"/>
    </source>
</evidence>
<keyword evidence="1" id="KW-0732">Signal</keyword>
<organism evidence="2 3">
    <name type="scientific">Paraburkholderia piptadeniae</name>
    <dbReference type="NCBI Taxonomy" id="1701573"/>
    <lineage>
        <taxon>Bacteria</taxon>
        <taxon>Pseudomonadati</taxon>
        <taxon>Pseudomonadota</taxon>
        <taxon>Betaproteobacteria</taxon>
        <taxon>Burkholderiales</taxon>
        <taxon>Burkholderiaceae</taxon>
        <taxon>Paraburkholderia</taxon>
    </lineage>
</organism>
<evidence type="ECO:0000256" key="1">
    <source>
        <dbReference type="SAM" id="SignalP"/>
    </source>
</evidence>
<dbReference type="Proteomes" id="UP000195569">
    <property type="component" value="Unassembled WGS sequence"/>
</dbReference>
<sequence>MTNRVVWLATTPLLLAAVTAYQPFDAAGFNIRAVVRNASTETQAQPQRTGSRSIR</sequence>
<dbReference type="AlphaFoldDB" id="A0A1N7S0H9"/>
<accession>A0A1N7S0H9</accession>
<reference evidence="2" key="1">
    <citation type="submission" date="2016-12" db="EMBL/GenBank/DDBJ databases">
        <authorList>
            <person name="Moulin L."/>
        </authorList>
    </citation>
    <scope>NUCLEOTIDE SEQUENCE [LARGE SCALE GENOMIC DNA]</scope>
    <source>
        <strain evidence="2">STM 7183</strain>
    </source>
</reference>
<dbReference type="EMBL" id="CYGY02000024">
    <property type="protein sequence ID" value="SIT40477.1"/>
    <property type="molecule type" value="Genomic_DNA"/>
</dbReference>
<protein>
    <submittedName>
        <fullName evidence="2">Uncharacterized protein</fullName>
    </submittedName>
</protein>
<gene>
    <name evidence="2" type="ORF">BN2476_240177</name>
</gene>
<comment type="caution">
    <text evidence="2">The sequence shown here is derived from an EMBL/GenBank/DDBJ whole genome shotgun (WGS) entry which is preliminary data.</text>
</comment>
<feature type="signal peptide" evidence="1">
    <location>
        <begin position="1"/>
        <end position="16"/>
    </location>
</feature>
<name>A0A1N7S0H9_9BURK</name>
<feature type="chain" id="PRO_5009944196" evidence="1">
    <location>
        <begin position="17"/>
        <end position="55"/>
    </location>
</feature>
<keyword evidence="3" id="KW-1185">Reference proteome</keyword>
<proteinExistence type="predicted"/>
<evidence type="ECO:0000313" key="3">
    <source>
        <dbReference type="Proteomes" id="UP000195569"/>
    </source>
</evidence>